<dbReference type="InParanoid" id="A0A163JSI2"/>
<proteinExistence type="predicted"/>
<dbReference type="Proteomes" id="UP000078561">
    <property type="component" value="Unassembled WGS sequence"/>
</dbReference>
<gene>
    <name evidence="2" type="primary">ABSGL_08033.1 scaffold 9578</name>
</gene>
<name>A0A163JSI2_ABSGL</name>
<feature type="region of interest" description="Disordered" evidence="1">
    <location>
        <begin position="68"/>
        <end position="110"/>
    </location>
</feature>
<evidence type="ECO:0000313" key="3">
    <source>
        <dbReference type="Proteomes" id="UP000078561"/>
    </source>
</evidence>
<organism evidence="2">
    <name type="scientific">Absidia glauca</name>
    <name type="common">Pin mould</name>
    <dbReference type="NCBI Taxonomy" id="4829"/>
    <lineage>
        <taxon>Eukaryota</taxon>
        <taxon>Fungi</taxon>
        <taxon>Fungi incertae sedis</taxon>
        <taxon>Mucoromycota</taxon>
        <taxon>Mucoromycotina</taxon>
        <taxon>Mucoromycetes</taxon>
        <taxon>Mucorales</taxon>
        <taxon>Cunninghamellaceae</taxon>
        <taxon>Absidia</taxon>
    </lineage>
</organism>
<dbReference type="OMA" id="YSHTSIM"/>
<dbReference type="AlphaFoldDB" id="A0A163JSI2"/>
<evidence type="ECO:0000256" key="1">
    <source>
        <dbReference type="SAM" id="MobiDB-lite"/>
    </source>
</evidence>
<reference evidence="2" key="1">
    <citation type="submission" date="2016-04" db="EMBL/GenBank/DDBJ databases">
        <authorList>
            <person name="Evans L.H."/>
            <person name="Alamgir A."/>
            <person name="Owens N."/>
            <person name="Weber N.D."/>
            <person name="Virtaneva K."/>
            <person name="Barbian K."/>
            <person name="Babar A."/>
            <person name="Rosenke K."/>
        </authorList>
    </citation>
    <scope>NUCLEOTIDE SEQUENCE [LARGE SCALE GENOMIC DNA]</scope>
    <source>
        <strain evidence="2">CBS 101.48</strain>
    </source>
</reference>
<evidence type="ECO:0000313" key="2">
    <source>
        <dbReference type="EMBL" id="SAM02254.1"/>
    </source>
</evidence>
<dbReference type="EMBL" id="LT553800">
    <property type="protein sequence ID" value="SAM02254.1"/>
    <property type="molecule type" value="Genomic_DNA"/>
</dbReference>
<keyword evidence="3" id="KW-1185">Reference proteome</keyword>
<protein>
    <submittedName>
        <fullName evidence="2">Uncharacterized protein</fullName>
    </submittedName>
</protein>
<dbReference type="OrthoDB" id="2205399at2759"/>
<sequence length="376" mass="42049">MSTSKNKHLLTHGQAACLVLDLIPTIANRQKANDIVDNGYFAVIYTEEHGPRHPFAMGKSIVQKNPFTYKSYPRTPPASPKLSPSDTTADINLDNSSDDNESDSSTENSSTYSLQNLLAVTKSVFMKEAENKELFDFACYTTTDIYDSVKKQLPRLPEYAGVMKFGKLLKDQDFGPRMTIRVDGKTTKGRMLYKLRDSAIGNLMESAAAFRAEIANDDGNWISVGYVRKSPGNESDEKRRILLNKMIKKLRDRCLCQHVFASTSSTSSSSINERDFEAREGIIANTLDHCDGDTQDMIDFVGHSLKKVRLCVISYAGLSNDSDDVSKLLKCCKMIKTIVVDHDSHLESLDRHVLLHGDKNRIKVFQSRAGCVRRAT</sequence>
<accession>A0A163JSI2</accession>